<evidence type="ECO:0000256" key="1">
    <source>
        <dbReference type="ARBA" id="ARBA00004752"/>
    </source>
</evidence>
<dbReference type="PANTHER" id="PTHR30582">
    <property type="entry name" value="L,D-TRANSPEPTIDASE"/>
    <property type="match status" value="1"/>
</dbReference>
<reference evidence="9 10" key="1">
    <citation type="submission" date="2020-02" db="EMBL/GenBank/DDBJ databases">
        <title>Whole-genome analyses of novel actinobacteria.</title>
        <authorList>
            <person name="Sahin N."/>
        </authorList>
    </citation>
    <scope>NUCLEOTIDE SEQUENCE [LARGE SCALE GENOMIC DNA]</scope>
    <source>
        <strain evidence="9 10">A7024</strain>
    </source>
</reference>
<dbReference type="CDD" id="cd16913">
    <property type="entry name" value="YkuD_like"/>
    <property type="match status" value="1"/>
</dbReference>
<keyword evidence="4 6" id="KW-0573">Peptidoglycan synthesis</keyword>
<evidence type="ECO:0000256" key="5">
    <source>
        <dbReference type="ARBA" id="ARBA00023316"/>
    </source>
</evidence>
<evidence type="ECO:0000256" key="3">
    <source>
        <dbReference type="ARBA" id="ARBA00022960"/>
    </source>
</evidence>
<dbReference type="GO" id="GO:0008360">
    <property type="term" value="P:regulation of cell shape"/>
    <property type="evidence" value="ECO:0007669"/>
    <property type="project" value="UniProtKB-UniRule"/>
</dbReference>
<keyword evidence="3 6" id="KW-0133">Cell shape</keyword>
<dbReference type="GO" id="GO:0071972">
    <property type="term" value="F:peptidoglycan L,D-transpeptidase activity"/>
    <property type="evidence" value="ECO:0007669"/>
    <property type="project" value="TreeGrafter"/>
</dbReference>
<dbReference type="GO" id="GO:0005576">
    <property type="term" value="C:extracellular region"/>
    <property type="evidence" value="ECO:0007669"/>
    <property type="project" value="TreeGrafter"/>
</dbReference>
<evidence type="ECO:0000256" key="6">
    <source>
        <dbReference type="PROSITE-ProRule" id="PRU01373"/>
    </source>
</evidence>
<dbReference type="UniPathway" id="UPA00219"/>
<evidence type="ECO:0000313" key="10">
    <source>
        <dbReference type="Proteomes" id="UP000481583"/>
    </source>
</evidence>
<feature type="active site" description="Proton donor/acceptor" evidence="6">
    <location>
        <position position="270"/>
    </location>
</feature>
<evidence type="ECO:0000256" key="4">
    <source>
        <dbReference type="ARBA" id="ARBA00022984"/>
    </source>
</evidence>
<feature type="region of interest" description="Disordered" evidence="7">
    <location>
        <begin position="48"/>
        <end position="94"/>
    </location>
</feature>
<proteinExistence type="predicted"/>
<dbReference type="InterPro" id="IPR050979">
    <property type="entry name" value="LD-transpeptidase"/>
</dbReference>
<evidence type="ECO:0000256" key="7">
    <source>
        <dbReference type="SAM" id="MobiDB-lite"/>
    </source>
</evidence>
<accession>A0A6G4U1V2</accession>
<dbReference type="AlphaFoldDB" id="A0A6G4U1V2"/>
<dbReference type="GO" id="GO:0071555">
    <property type="term" value="P:cell wall organization"/>
    <property type="evidence" value="ECO:0007669"/>
    <property type="project" value="UniProtKB-UniRule"/>
</dbReference>
<evidence type="ECO:0000256" key="2">
    <source>
        <dbReference type="ARBA" id="ARBA00022679"/>
    </source>
</evidence>
<dbReference type="EMBL" id="JAAKZV010000082">
    <property type="protein sequence ID" value="NGN66063.1"/>
    <property type="molecule type" value="Genomic_DNA"/>
</dbReference>
<dbReference type="Proteomes" id="UP000481583">
    <property type="component" value="Unassembled WGS sequence"/>
</dbReference>
<feature type="domain" description="L,D-TPase catalytic" evidence="8">
    <location>
        <begin position="199"/>
        <end position="309"/>
    </location>
</feature>
<evidence type="ECO:0000259" key="8">
    <source>
        <dbReference type="PROSITE" id="PS52029"/>
    </source>
</evidence>
<organism evidence="9 10">
    <name type="scientific">Streptomyces coryli</name>
    <dbReference type="NCBI Taxonomy" id="1128680"/>
    <lineage>
        <taxon>Bacteria</taxon>
        <taxon>Bacillati</taxon>
        <taxon>Actinomycetota</taxon>
        <taxon>Actinomycetes</taxon>
        <taxon>Kitasatosporales</taxon>
        <taxon>Streptomycetaceae</taxon>
        <taxon>Streptomyces</taxon>
    </lineage>
</organism>
<feature type="active site" description="Nucleophile" evidence="6">
    <location>
        <position position="285"/>
    </location>
</feature>
<keyword evidence="10" id="KW-1185">Reference proteome</keyword>
<sequence>MIWRSACALQAGRGVWKARFAVRSKVRGRSGLVVAAVASILVAGAGPAVGDEPPEVPELHSRSPLPFPEDTPDQWLPPFGSPRAMAGRGSQEDPFPQYKAYRDLKEFELSPPGEEGKAEPFCTRQAGPYQEKLERYLKLRPVDGKQSASDCRAIQRFQADHAIEPRIGYAGPHTWGTAKLAHARQHPNLGGKCPVRTGRVACVDLSRQLMWVQEGRKVVFGPATIRSGKPGYATRTGLFSVGRRNAEHTSSLYEAPMPFAQFFSGGQAFHGRYRSIYYEPGSHGCVNLTYRDAERLWETLRAGDAVYVYGSKPAAPE</sequence>
<dbReference type="GO" id="GO:0016740">
    <property type="term" value="F:transferase activity"/>
    <property type="evidence" value="ECO:0007669"/>
    <property type="project" value="UniProtKB-KW"/>
</dbReference>
<dbReference type="SUPFAM" id="SSF141523">
    <property type="entry name" value="L,D-transpeptidase catalytic domain-like"/>
    <property type="match status" value="1"/>
</dbReference>
<dbReference type="PANTHER" id="PTHR30582:SF33">
    <property type="entry name" value="EXPORTED PROTEIN"/>
    <property type="match status" value="1"/>
</dbReference>
<dbReference type="Gene3D" id="2.40.440.10">
    <property type="entry name" value="L,D-transpeptidase catalytic domain-like"/>
    <property type="match status" value="1"/>
</dbReference>
<comment type="caution">
    <text evidence="9">The sequence shown here is derived from an EMBL/GenBank/DDBJ whole genome shotgun (WGS) entry which is preliminary data.</text>
</comment>
<dbReference type="Pfam" id="PF03734">
    <property type="entry name" value="YkuD"/>
    <property type="match status" value="1"/>
</dbReference>
<comment type="pathway">
    <text evidence="1 6">Cell wall biogenesis; peptidoglycan biosynthesis.</text>
</comment>
<dbReference type="InterPro" id="IPR005490">
    <property type="entry name" value="LD_TPept_cat_dom"/>
</dbReference>
<name>A0A6G4U1V2_9ACTN</name>
<gene>
    <name evidence="9" type="ORF">G5C51_19460</name>
</gene>
<protein>
    <submittedName>
        <fullName evidence="9">L,D-transpeptidase</fullName>
    </submittedName>
</protein>
<keyword evidence="5 6" id="KW-0961">Cell wall biogenesis/degradation</keyword>
<dbReference type="GO" id="GO:0018104">
    <property type="term" value="P:peptidoglycan-protein cross-linking"/>
    <property type="evidence" value="ECO:0007669"/>
    <property type="project" value="TreeGrafter"/>
</dbReference>
<evidence type="ECO:0000313" key="9">
    <source>
        <dbReference type="EMBL" id="NGN66063.1"/>
    </source>
</evidence>
<keyword evidence="2" id="KW-0808">Transferase</keyword>
<dbReference type="PROSITE" id="PS52029">
    <property type="entry name" value="LD_TPASE"/>
    <property type="match status" value="1"/>
</dbReference>
<dbReference type="InterPro" id="IPR038063">
    <property type="entry name" value="Transpep_catalytic_dom"/>
</dbReference>